<organism evidence="2 3">
    <name type="scientific">Cysteiniphilum litorale</name>
    <dbReference type="NCBI Taxonomy" id="2056700"/>
    <lineage>
        <taxon>Bacteria</taxon>
        <taxon>Pseudomonadati</taxon>
        <taxon>Pseudomonadota</taxon>
        <taxon>Gammaproteobacteria</taxon>
        <taxon>Thiotrichales</taxon>
        <taxon>Fastidiosibacteraceae</taxon>
        <taxon>Cysteiniphilum</taxon>
    </lineage>
</organism>
<feature type="domain" description="Gp5/Type VI secretion system Vgr protein OB-fold" evidence="1">
    <location>
        <begin position="29"/>
        <end position="89"/>
    </location>
</feature>
<dbReference type="InterPro" id="IPR037026">
    <property type="entry name" value="Vgr_OB-fold_dom_sf"/>
</dbReference>
<proteinExistence type="predicted"/>
<dbReference type="Pfam" id="PF04717">
    <property type="entry name" value="Phage_base_V"/>
    <property type="match status" value="1"/>
</dbReference>
<protein>
    <submittedName>
        <fullName evidence="2">Bacteriophage baseplate assembly protein V</fullName>
    </submittedName>
</protein>
<dbReference type="EMBL" id="BMJS01000026">
    <property type="protein sequence ID" value="GGG02977.1"/>
    <property type="molecule type" value="Genomic_DNA"/>
</dbReference>
<evidence type="ECO:0000259" key="1">
    <source>
        <dbReference type="Pfam" id="PF04717"/>
    </source>
</evidence>
<reference evidence="2" key="2">
    <citation type="submission" date="2020-09" db="EMBL/GenBank/DDBJ databases">
        <authorList>
            <person name="Sun Q."/>
            <person name="Zhou Y."/>
        </authorList>
    </citation>
    <scope>NUCLEOTIDE SEQUENCE</scope>
    <source>
        <strain evidence="2">CGMCC 1.15758</strain>
    </source>
</reference>
<comment type="caution">
    <text evidence="2">The sequence shown here is derived from an EMBL/GenBank/DDBJ whole genome shotgun (WGS) entry which is preliminary data.</text>
</comment>
<accession>A0A8J3E9F3</accession>
<dbReference type="Gene3D" id="6.20.150.10">
    <property type="match status" value="1"/>
</dbReference>
<evidence type="ECO:0000313" key="3">
    <source>
        <dbReference type="Proteomes" id="UP000636949"/>
    </source>
</evidence>
<reference evidence="2" key="1">
    <citation type="journal article" date="2014" name="Int. J. Syst. Evol. Microbiol.">
        <title>Complete genome sequence of Corynebacterium casei LMG S-19264T (=DSM 44701T), isolated from a smear-ripened cheese.</title>
        <authorList>
            <consortium name="US DOE Joint Genome Institute (JGI-PGF)"/>
            <person name="Walter F."/>
            <person name="Albersmeier A."/>
            <person name="Kalinowski J."/>
            <person name="Ruckert C."/>
        </authorList>
    </citation>
    <scope>NUCLEOTIDE SEQUENCE</scope>
    <source>
        <strain evidence="2">CGMCC 1.15758</strain>
    </source>
</reference>
<dbReference type="NCBIfam" id="TIGR01644">
    <property type="entry name" value="phage_P2_V"/>
    <property type="match status" value="1"/>
</dbReference>
<dbReference type="Gene3D" id="2.40.50.230">
    <property type="entry name" value="Gp5 N-terminal domain"/>
    <property type="match status" value="1"/>
</dbReference>
<keyword evidence="3" id="KW-1185">Reference proteome</keyword>
<dbReference type="AlphaFoldDB" id="A0A8J3E9F3"/>
<dbReference type="Proteomes" id="UP000636949">
    <property type="component" value="Unassembled WGS sequence"/>
</dbReference>
<gene>
    <name evidence="2" type="ORF">GCM10010995_20520</name>
</gene>
<name>A0A8J3E9F3_9GAMM</name>
<dbReference type="InterPro" id="IPR006531">
    <property type="entry name" value="Gp5/Vgr_OB"/>
</dbReference>
<sequence length="240" mass="25621">MGKVMSDITQHLVDMQRRLNNLIRVGLVIETNPSRLKVKIGDNTSGWLPWLTQRTGDCVTWWKPSVGEQVMVLSPSGELNNGVVLPAIYTKNQPTLNANEHMTVYKDGTKVSYDYEQKKLSINCVGDVEVVAAKTLIADITGEVTVKGAKTLSIDFVGNIDIKTPAQVRIDAPNTICTGNLMVQGGLTYMQGMSGFNQGGSTTATIQGKVTVTEDVIAGGVSVKGHTHMGDSGGSTSAPV</sequence>
<dbReference type="InterPro" id="IPR013046">
    <property type="entry name" value="GpV/Gp45"/>
</dbReference>
<evidence type="ECO:0000313" key="2">
    <source>
        <dbReference type="EMBL" id="GGG02977.1"/>
    </source>
</evidence>